<dbReference type="InterPro" id="IPR037448">
    <property type="entry name" value="Zig-8"/>
</dbReference>
<gene>
    <name evidence="4" type="primary">LOC100903690</name>
</gene>
<dbReference type="GO" id="GO:0050808">
    <property type="term" value="P:synapse organization"/>
    <property type="evidence" value="ECO:0007669"/>
    <property type="project" value="TreeGrafter"/>
</dbReference>
<dbReference type="SMART" id="SM00409">
    <property type="entry name" value="IG"/>
    <property type="match status" value="2"/>
</dbReference>
<proteinExistence type="predicted"/>
<keyword evidence="3" id="KW-1185">Reference proteome</keyword>
<keyword evidence="1" id="KW-0472">Membrane</keyword>
<name>A0AAJ7SDK2_9ACAR</name>
<keyword evidence="1" id="KW-1133">Transmembrane helix</keyword>
<dbReference type="InterPro" id="IPR003599">
    <property type="entry name" value="Ig_sub"/>
</dbReference>
<dbReference type="InterPro" id="IPR036179">
    <property type="entry name" value="Ig-like_dom_sf"/>
</dbReference>
<evidence type="ECO:0000259" key="2">
    <source>
        <dbReference type="PROSITE" id="PS50835"/>
    </source>
</evidence>
<evidence type="ECO:0000256" key="1">
    <source>
        <dbReference type="SAM" id="Phobius"/>
    </source>
</evidence>
<accession>A0AAJ7SDK2</accession>
<feature type="transmembrane region" description="Helical" evidence="1">
    <location>
        <begin position="280"/>
        <end position="300"/>
    </location>
</feature>
<dbReference type="SMART" id="SM00406">
    <property type="entry name" value="IGv"/>
    <property type="match status" value="1"/>
</dbReference>
<dbReference type="InterPro" id="IPR013783">
    <property type="entry name" value="Ig-like_fold"/>
</dbReference>
<dbReference type="PANTHER" id="PTHR23279:SF46">
    <property type="entry name" value="DEFECTIVE PROBOSCIS EXTENSION RESPONSE 10, ISOFORM A-RELATED"/>
    <property type="match status" value="1"/>
</dbReference>
<dbReference type="InterPro" id="IPR013106">
    <property type="entry name" value="Ig_V-set"/>
</dbReference>
<dbReference type="PANTHER" id="PTHR23279">
    <property type="entry name" value="DEFECTIVE PROBOSCIS EXTENSION RESPONSE DPR -RELATED"/>
    <property type="match status" value="1"/>
</dbReference>
<dbReference type="CDD" id="cd00096">
    <property type="entry name" value="Ig"/>
    <property type="match status" value="1"/>
</dbReference>
<dbReference type="PROSITE" id="PS50835">
    <property type="entry name" value="IG_LIKE"/>
    <property type="match status" value="2"/>
</dbReference>
<evidence type="ECO:0000313" key="3">
    <source>
        <dbReference type="Proteomes" id="UP000694867"/>
    </source>
</evidence>
<dbReference type="Pfam" id="PF07686">
    <property type="entry name" value="V-set"/>
    <property type="match status" value="1"/>
</dbReference>
<dbReference type="Proteomes" id="UP000694867">
    <property type="component" value="Unplaced"/>
</dbReference>
<dbReference type="GeneID" id="100903690"/>
<feature type="domain" description="Ig-like" evidence="2">
    <location>
        <begin position="44"/>
        <end position="142"/>
    </location>
</feature>
<dbReference type="InterPro" id="IPR003598">
    <property type="entry name" value="Ig_sub2"/>
</dbReference>
<dbReference type="GO" id="GO:0032589">
    <property type="term" value="C:neuron projection membrane"/>
    <property type="evidence" value="ECO:0007669"/>
    <property type="project" value="TreeGrafter"/>
</dbReference>
<dbReference type="AlphaFoldDB" id="A0AAJ7SDK2"/>
<dbReference type="RefSeq" id="XP_028966620.1">
    <property type="nucleotide sequence ID" value="XM_029110787.1"/>
</dbReference>
<evidence type="ECO:0000313" key="4">
    <source>
        <dbReference type="RefSeq" id="XP_028966620.1"/>
    </source>
</evidence>
<dbReference type="SUPFAM" id="SSF48726">
    <property type="entry name" value="Immunoglobulin"/>
    <property type="match status" value="2"/>
</dbReference>
<organism evidence="3 4">
    <name type="scientific">Galendromus occidentalis</name>
    <name type="common">western predatory mite</name>
    <dbReference type="NCBI Taxonomy" id="34638"/>
    <lineage>
        <taxon>Eukaryota</taxon>
        <taxon>Metazoa</taxon>
        <taxon>Ecdysozoa</taxon>
        <taxon>Arthropoda</taxon>
        <taxon>Chelicerata</taxon>
        <taxon>Arachnida</taxon>
        <taxon>Acari</taxon>
        <taxon>Parasitiformes</taxon>
        <taxon>Mesostigmata</taxon>
        <taxon>Gamasina</taxon>
        <taxon>Phytoseioidea</taxon>
        <taxon>Phytoseiidae</taxon>
        <taxon>Typhlodrominae</taxon>
        <taxon>Galendromus</taxon>
    </lineage>
</organism>
<sequence length="303" mass="33729">MRFASYAGEFSCGTARHTNRRHFTGREDMPANVANHLEAHNPPPEINSTLSSKNVTGQLGSTVYLHCYVHNIGQKTVTWLRPSDYHILTVGMMTYTTDDRFSAVRGDGVSDRDDWMLQIRAVQKTDQGTYECQVNTQHPMLSFDVHLNVLSPHASIEEGPELFVNSGSSISLTCVIHDCPQPLSHVFWYHGDRVVNYDRHSEVNISLVPLSDNNNNKKSVDVQLSRLVIHNANKQHSGTYTCAPVHSSPAIVQVHVLHAEEQLARKSHEVSAGTVGHPLFTLYTLGPLLALQMAFLLVVARTT</sequence>
<keyword evidence="1" id="KW-0812">Transmembrane</keyword>
<dbReference type="InterPro" id="IPR007110">
    <property type="entry name" value="Ig-like_dom"/>
</dbReference>
<dbReference type="KEGG" id="goe:100903690"/>
<dbReference type="Pfam" id="PF13927">
    <property type="entry name" value="Ig_3"/>
    <property type="match status" value="1"/>
</dbReference>
<feature type="domain" description="Ig-like" evidence="2">
    <location>
        <begin position="152"/>
        <end position="253"/>
    </location>
</feature>
<dbReference type="Gene3D" id="2.60.40.10">
    <property type="entry name" value="Immunoglobulins"/>
    <property type="match status" value="2"/>
</dbReference>
<protein>
    <submittedName>
        <fullName evidence="4">Zwei Ig domain protein zig-8</fullName>
    </submittedName>
</protein>
<reference evidence="4" key="1">
    <citation type="submission" date="2025-08" db="UniProtKB">
        <authorList>
            <consortium name="RefSeq"/>
        </authorList>
    </citation>
    <scope>IDENTIFICATION</scope>
</reference>
<dbReference type="SMART" id="SM00408">
    <property type="entry name" value="IGc2"/>
    <property type="match status" value="2"/>
</dbReference>